<evidence type="ECO:0000256" key="3">
    <source>
        <dbReference type="ARBA" id="ARBA00022833"/>
    </source>
</evidence>
<evidence type="ECO:0000256" key="1">
    <source>
        <dbReference type="ARBA" id="ARBA00022723"/>
    </source>
</evidence>
<feature type="compositionally biased region" description="Basic and acidic residues" evidence="5">
    <location>
        <begin position="1"/>
        <end position="13"/>
    </location>
</feature>
<gene>
    <name evidence="8" type="ORF">PIB30_028048</name>
</gene>
<evidence type="ECO:0000256" key="4">
    <source>
        <dbReference type="PROSITE-ProRule" id="PRU01343"/>
    </source>
</evidence>
<organism evidence="8 9">
    <name type="scientific">Stylosanthes scabra</name>
    <dbReference type="NCBI Taxonomy" id="79078"/>
    <lineage>
        <taxon>Eukaryota</taxon>
        <taxon>Viridiplantae</taxon>
        <taxon>Streptophyta</taxon>
        <taxon>Embryophyta</taxon>
        <taxon>Tracheophyta</taxon>
        <taxon>Spermatophyta</taxon>
        <taxon>Magnoliopsida</taxon>
        <taxon>eudicotyledons</taxon>
        <taxon>Gunneridae</taxon>
        <taxon>Pentapetalae</taxon>
        <taxon>rosids</taxon>
        <taxon>fabids</taxon>
        <taxon>Fabales</taxon>
        <taxon>Fabaceae</taxon>
        <taxon>Papilionoideae</taxon>
        <taxon>50 kb inversion clade</taxon>
        <taxon>dalbergioids sensu lato</taxon>
        <taxon>Dalbergieae</taxon>
        <taxon>Pterocarpus clade</taxon>
        <taxon>Stylosanthes</taxon>
    </lineage>
</organism>
<feature type="region of interest" description="Disordered" evidence="5">
    <location>
        <begin position="1"/>
        <end position="26"/>
    </location>
</feature>
<reference evidence="8 9" key="1">
    <citation type="journal article" date="2023" name="Plants (Basel)">
        <title>Bridging the Gap: Combining Genomics and Transcriptomics Approaches to Understand Stylosanthes scabra, an Orphan Legume from the Brazilian Caatinga.</title>
        <authorList>
            <person name="Ferreira-Neto J.R.C."/>
            <person name="da Silva M.D."/>
            <person name="Binneck E."/>
            <person name="de Melo N.F."/>
            <person name="da Silva R.H."/>
            <person name="de Melo A.L.T.M."/>
            <person name="Pandolfi V."/>
            <person name="Bustamante F.O."/>
            <person name="Brasileiro-Vidal A.C."/>
            <person name="Benko-Iseppon A.M."/>
        </authorList>
    </citation>
    <scope>NUCLEOTIDE SEQUENCE [LARGE SCALE GENOMIC DNA]</scope>
    <source>
        <tissue evidence="8">Leaves</tissue>
    </source>
</reference>
<feature type="transmembrane region" description="Helical" evidence="6">
    <location>
        <begin position="137"/>
        <end position="155"/>
    </location>
</feature>
<dbReference type="Proteomes" id="UP001341840">
    <property type="component" value="Unassembled WGS sequence"/>
</dbReference>
<keyword evidence="6" id="KW-1133">Transmembrane helix</keyword>
<protein>
    <recommendedName>
        <fullName evidence="7">GRF-type domain-containing protein</fullName>
    </recommendedName>
</protein>
<dbReference type="EMBL" id="JASCZI010000110">
    <property type="protein sequence ID" value="MED6108848.1"/>
    <property type="molecule type" value="Genomic_DNA"/>
</dbReference>
<evidence type="ECO:0000256" key="6">
    <source>
        <dbReference type="SAM" id="Phobius"/>
    </source>
</evidence>
<name>A0ABU6QAH5_9FABA</name>
<evidence type="ECO:0000313" key="9">
    <source>
        <dbReference type="Proteomes" id="UP001341840"/>
    </source>
</evidence>
<sequence>MEIDGRASSESKRGGGAAWSEQSSGTQGCFLGKSSEERDGVVAPKCHCGVYIILYKSKTISNPNRLFFGCPFFKVSNPHCKYFLWLDKHTAKLGVDVPSRSVDVTEDVNDHFSRIQLENRVIELERRVAAMEKKKDSNLWLILVGLIVGLLAVYVNQV</sequence>
<keyword evidence="9" id="KW-1185">Reference proteome</keyword>
<evidence type="ECO:0000313" key="8">
    <source>
        <dbReference type="EMBL" id="MED6108848.1"/>
    </source>
</evidence>
<accession>A0ABU6QAH5</accession>
<dbReference type="PROSITE" id="PS51999">
    <property type="entry name" value="ZF_GRF"/>
    <property type="match status" value="1"/>
</dbReference>
<dbReference type="PANTHER" id="PTHR33248">
    <property type="entry name" value="ZINC ION-BINDING PROTEIN"/>
    <property type="match status" value="1"/>
</dbReference>
<evidence type="ECO:0000259" key="7">
    <source>
        <dbReference type="PROSITE" id="PS51999"/>
    </source>
</evidence>
<evidence type="ECO:0000256" key="2">
    <source>
        <dbReference type="ARBA" id="ARBA00022771"/>
    </source>
</evidence>
<keyword evidence="6" id="KW-0472">Membrane</keyword>
<proteinExistence type="predicted"/>
<dbReference type="InterPro" id="IPR010666">
    <property type="entry name" value="Znf_GRF"/>
</dbReference>
<feature type="domain" description="GRF-type" evidence="7">
    <location>
        <begin position="46"/>
        <end position="89"/>
    </location>
</feature>
<evidence type="ECO:0000256" key="5">
    <source>
        <dbReference type="SAM" id="MobiDB-lite"/>
    </source>
</evidence>
<comment type="caution">
    <text evidence="8">The sequence shown here is derived from an EMBL/GenBank/DDBJ whole genome shotgun (WGS) entry which is preliminary data.</text>
</comment>
<keyword evidence="3" id="KW-0862">Zinc</keyword>
<keyword evidence="6" id="KW-0812">Transmembrane</keyword>
<keyword evidence="2 4" id="KW-0863">Zinc-finger</keyword>
<keyword evidence="1" id="KW-0479">Metal-binding</keyword>